<dbReference type="RefSeq" id="WP_072973871.1">
    <property type="nucleotide sequence ID" value="NZ_FRBY01000004.1"/>
</dbReference>
<organism evidence="1 2">
    <name type="scientific">Flavobacterium saccharophilum</name>
    <dbReference type="NCBI Taxonomy" id="29534"/>
    <lineage>
        <taxon>Bacteria</taxon>
        <taxon>Pseudomonadati</taxon>
        <taxon>Bacteroidota</taxon>
        <taxon>Flavobacteriia</taxon>
        <taxon>Flavobacteriales</taxon>
        <taxon>Flavobacteriaceae</taxon>
        <taxon>Flavobacterium</taxon>
    </lineage>
</organism>
<dbReference type="EMBL" id="FRBY01000004">
    <property type="protein sequence ID" value="SHM39304.1"/>
    <property type="molecule type" value="Genomic_DNA"/>
</dbReference>
<name>A0A1M7IEW6_9FLAO</name>
<sequence>MVTDFSGGNGFAKYRKHIKIKQRTVKERETPVQFFKQVDILIKEEYGDLIEKVKKYSAEKESEIKIFLSEFFIKKD</sequence>
<proteinExistence type="predicted"/>
<reference evidence="2" key="1">
    <citation type="submission" date="2016-11" db="EMBL/GenBank/DDBJ databases">
        <authorList>
            <person name="Varghese N."/>
            <person name="Submissions S."/>
        </authorList>
    </citation>
    <scope>NUCLEOTIDE SEQUENCE [LARGE SCALE GENOMIC DNA]</scope>
    <source>
        <strain evidence="2">DSM 1811</strain>
    </source>
</reference>
<keyword evidence="2" id="KW-1185">Reference proteome</keyword>
<accession>A0A1M7IEW6</accession>
<dbReference type="Proteomes" id="UP000184121">
    <property type="component" value="Unassembled WGS sequence"/>
</dbReference>
<evidence type="ECO:0000313" key="2">
    <source>
        <dbReference type="Proteomes" id="UP000184121"/>
    </source>
</evidence>
<evidence type="ECO:0000313" key="1">
    <source>
        <dbReference type="EMBL" id="SHM39304.1"/>
    </source>
</evidence>
<gene>
    <name evidence="1" type="ORF">SAMN05444366_3125</name>
</gene>
<dbReference type="AlphaFoldDB" id="A0A1M7IEW6"/>
<protein>
    <submittedName>
        <fullName evidence="1">Uncharacterized protein</fullName>
    </submittedName>
</protein>